<dbReference type="EMBL" id="JBHRTR010000054">
    <property type="protein sequence ID" value="MFC3231061.1"/>
    <property type="molecule type" value="Genomic_DNA"/>
</dbReference>
<evidence type="ECO:0000313" key="2">
    <source>
        <dbReference type="Proteomes" id="UP001595528"/>
    </source>
</evidence>
<evidence type="ECO:0000313" key="1">
    <source>
        <dbReference type="EMBL" id="MFC3231061.1"/>
    </source>
</evidence>
<organism evidence="1 2">
    <name type="scientific">Marinibaculum pumilum</name>
    <dbReference type="NCBI Taxonomy" id="1766165"/>
    <lineage>
        <taxon>Bacteria</taxon>
        <taxon>Pseudomonadati</taxon>
        <taxon>Pseudomonadota</taxon>
        <taxon>Alphaproteobacteria</taxon>
        <taxon>Rhodospirillales</taxon>
        <taxon>Rhodospirillaceae</taxon>
        <taxon>Marinibaculum</taxon>
    </lineage>
</organism>
<sequence>MSAHYSDWAGTYDDDVSSHGYTGPAYIAKLGAKLLKGMADRNPGTAKKDVRILDAGCGTGLVGVELEKLGFPKIYGCDLSQEMVDKAEGTGTYCELHGDINLEEPVTCFGATRFDAILSCGVFTLGHVPPEALLNLVPLLSEDGVIVLSTRQRYTSEHKFEEWCRDQEKKGTLTLDEVIIGAPYISDEQADYWIVRPPAAAKSAKKVA</sequence>
<dbReference type="PANTHER" id="PTHR43464:SF23">
    <property type="entry name" value="JUVENILE HORMONE ACID O-METHYLTRANSFERASE"/>
    <property type="match status" value="1"/>
</dbReference>
<dbReference type="Proteomes" id="UP001595528">
    <property type="component" value="Unassembled WGS sequence"/>
</dbReference>
<dbReference type="SUPFAM" id="SSF53335">
    <property type="entry name" value="S-adenosyl-L-methionine-dependent methyltransferases"/>
    <property type="match status" value="1"/>
</dbReference>
<comment type="caution">
    <text evidence="1">The sequence shown here is derived from an EMBL/GenBank/DDBJ whole genome shotgun (WGS) entry which is preliminary data.</text>
</comment>
<proteinExistence type="predicted"/>
<dbReference type="Pfam" id="PF13489">
    <property type="entry name" value="Methyltransf_23"/>
    <property type="match status" value="1"/>
</dbReference>
<dbReference type="GO" id="GO:0008168">
    <property type="term" value="F:methyltransferase activity"/>
    <property type="evidence" value="ECO:0007669"/>
    <property type="project" value="UniProtKB-KW"/>
</dbReference>
<dbReference type="Gene3D" id="3.40.50.150">
    <property type="entry name" value="Vaccinia Virus protein VP39"/>
    <property type="match status" value="1"/>
</dbReference>
<accession>A0ABV7L8Q4</accession>
<reference evidence="2" key="1">
    <citation type="journal article" date="2019" name="Int. J. Syst. Evol. Microbiol.">
        <title>The Global Catalogue of Microorganisms (GCM) 10K type strain sequencing project: providing services to taxonomists for standard genome sequencing and annotation.</title>
        <authorList>
            <consortium name="The Broad Institute Genomics Platform"/>
            <consortium name="The Broad Institute Genome Sequencing Center for Infectious Disease"/>
            <person name="Wu L."/>
            <person name="Ma J."/>
        </authorList>
    </citation>
    <scope>NUCLEOTIDE SEQUENCE [LARGE SCALE GENOMIC DNA]</scope>
    <source>
        <strain evidence="2">KCTC 42964</strain>
    </source>
</reference>
<name>A0ABV7L8Q4_9PROT</name>
<dbReference type="InterPro" id="IPR029063">
    <property type="entry name" value="SAM-dependent_MTases_sf"/>
</dbReference>
<dbReference type="RefSeq" id="WP_379906528.1">
    <property type="nucleotide sequence ID" value="NZ_JBHRTR010000054.1"/>
</dbReference>
<dbReference type="PANTHER" id="PTHR43464">
    <property type="entry name" value="METHYLTRANSFERASE"/>
    <property type="match status" value="1"/>
</dbReference>
<gene>
    <name evidence="1" type="ORF">ACFOGJ_27690</name>
</gene>
<dbReference type="CDD" id="cd02440">
    <property type="entry name" value="AdoMet_MTases"/>
    <property type="match status" value="1"/>
</dbReference>
<keyword evidence="1" id="KW-0808">Transferase</keyword>
<dbReference type="GO" id="GO:0032259">
    <property type="term" value="P:methylation"/>
    <property type="evidence" value="ECO:0007669"/>
    <property type="project" value="UniProtKB-KW"/>
</dbReference>
<keyword evidence="2" id="KW-1185">Reference proteome</keyword>
<keyword evidence="1" id="KW-0489">Methyltransferase</keyword>
<protein>
    <submittedName>
        <fullName evidence="1">Class I SAM-dependent DNA methyltransferase</fullName>
    </submittedName>
</protein>